<evidence type="ECO:0000313" key="1">
    <source>
        <dbReference type="EMBL" id="KHD25428.1"/>
    </source>
</evidence>
<dbReference type="Proteomes" id="UP000030421">
    <property type="component" value="Unassembled WGS sequence"/>
</dbReference>
<keyword evidence="2" id="KW-1185">Reference proteome</keyword>
<evidence type="ECO:0000313" key="2">
    <source>
        <dbReference type="Proteomes" id="UP000030421"/>
    </source>
</evidence>
<accession>A0ACC4NY00</accession>
<organism evidence="1 2">
    <name type="scientific">Vibrio caribbeanicus</name>
    <dbReference type="NCBI Taxonomy" id="701175"/>
    <lineage>
        <taxon>Bacteria</taxon>
        <taxon>Pseudomonadati</taxon>
        <taxon>Pseudomonadota</taxon>
        <taxon>Gammaproteobacteria</taxon>
        <taxon>Vibrionales</taxon>
        <taxon>Vibrionaceae</taxon>
        <taxon>Vibrio</taxon>
    </lineage>
</organism>
<comment type="caution">
    <text evidence="1">The sequence shown here is derived from an EMBL/GenBank/DDBJ whole genome shotgun (WGS) entry which is preliminary data.</text>
</comment>
<name>A0ACC4NY00_9VIBR</name>
<reference evidence="1" key="1">
    <citation type="submission" date="2014-10" db="EMBL/GenBank/DDBJ databases">
        <title>Genome sequencing of Vibrio caribbeanicus T14.</title>
        <authorList>
            <person name="Chan K.-G."/>
            <person name="Mohamad N.I."/>
        </authorList>
    </citation>
    <scope>NUCLEOTIDE SEQUENCE</scope>
    <source>
        <strain evidence="1">T14</strain>
    </source>
</reference>
<dbReference type="EMBL" id="JRWR01000004">
    <property type="protein sequence ID" value="KHD25428.1"/>
    <property type="molecule type" value="Genomic_DNA"/>
</dbReference>
<proteinExistence type="predicted"/>
<gene>
    <name evidence="1" type="ORF">NM09_06790</name>
</gene>
<sequence>MNINYVTSVTTEILLITIAQNEGLLTVEDAWQLEGEYYQQFGDALEIGKPGHESTKLELHLLSSVPTLLCCLTIVCLNRPDLTRADLRVLVQNQICSLVYAWYKKRGGKWFI</sequence>
<protein>
    <submittedName>
        <fullName evidence="1">Uncharacterized protein</fullName>
    </submittedName>
</protein>